<dbReference type="AlphaFoldDB" id="A0AA40FE91"/>
<reference evidence="2" key="1">
    <citation type="submission" date="2021-10" db="EMBL/GenBank/DDBJ databases">
        <title>Melipona bicolor Genome sequencing and assembly.</title>
        <authorList>
            <person name="Araujo N.S."/>
            <person name="Arias M.C."/>
        </authorList>
    </citation>
    <scope>NUCLEOTIDE SEQUENCE</scope>
    <source>
        <strain evidence="2">USP_2M_L1-L4_2017</strain>
        <tissue evidence="2">Whole body</tissue>
    </source>
</reference>
<protein>
    <submittedName>
        <fullName evidence="2">Uncharacterized protein</fullName>
    </submittedName>
</protein>
<sequence>MEPGPRGGKRTKGRGSIGSHSGEKLLLSKGEGRTVPWKTREGNVEKQEKRSLNSLARRAWSCARLDAVLSLLRTHNASEQRAGEQIRHVFKYNTDKSGKSAVYGSRYESEQGVRDGSNRP</sequence>
<keyword evidence="3" id="KW-1185">Reference proteome</keyword>
<accession>A0AA40FE91</accession>
<comment type="caution">
    <text evidence="2">The sequence shown here is derived from an EMBL/GenBank/DDBJ whole genome shotgun (WGS) entry which is preliminary data.</text>
</comment>
<feature type="compositionally biased region" description="Basic and acidic residues" evidence="1">
    <location>
        <begin position="107"/>
        <end position="120"/>
    </location>
</feature>
<organism evidence="2 3">
    <name type="scientific">Melipona bicolor</name>
    <dbReference type="NCBI Taxonomy" id="60889"/>
    <lineage>
        <taxon>Eukaryota</taxon>
        <taxon>Metazoa</taxon>
        <taxon>Ecdysozoa</taxon>
        <taxon>Arthropoda</taxon>
        <taxon>Hexapoda</taxon>
        <taxon>Insecta</taxon>
        <taxon>Pterygota</taxon>
        <taxon>Neoptera</taxon>
        <taxon>Endopterygota</taxon>
        <taxon>Hymenoptera</taxon>
        <taxon>Apocrita</taxon>
        <taxon>Aculeata</taxon>
        <taxon>Apoidea</taxon>
        <taxon>Anthophila</taxon>
        <taxon>Apidae</taxon>
        <taxon>Melipona</taxon>
    </lineage>
</organism>
<evidence type="ECO:0000256" key="1">
    <source>
        <dbReference type="SAM" id="MobiDB-lite"/>
    </source>
</evidence>
<proteinExistence type="predicted"/>
<evidence type="ECO:0000313" key="3">
    <source>
        <dbReference type="Proteomes" id="UP001177670"/>
    </source>
</evidence>
<gene>
    <name evidence="2" type="ORF">K0M31_017988</name>
</gene>
<name>A0AA40FE91_9HYME</name>
<dbReference type="EMBL" id="JAHYIQ010000060">
    <property type="protein sequence ID" value="KAK1116911.1"/>
    <property type="molecule type" value="Genomic_DNA"/>
</dbReference>
<evidence type="ECO:0000313" key="2">
    <source>
        <dbReference type="EMBL" id="KAK1116911.1"/>
    </source>
</evidence>
<feature type="region of interest" description="Disordered" evidence="1">
    <location>
        <begin position="94"/>
        <end position="120"/>
    </location>
</feature>
<feature type="compositionally biased region" description="Basic and acidic residues" evidence="1">
    <location>
        <begin position="38"/>
        <end position="51"/>
    </location>
</feature>
<dbReference type="Proteomes" id="UP001177670">
    <property type="component" value="Unassembled WGS sequence"/>
</dbReference>
<feature type="region of interest" description="Disordered" evidence="1">
    <location>
        <begin position="1"/>
        <end position="52"/>
    </location>
</feature>